<keyword evidence="11" id="KW-0106">Calcium</keyword>
<protein>
    <recommendedName>
        <fullName evidence="14">Lipoxygenase domain-containing protein</fullName>
    </recommendedName>
</protein>
<accession>A0A3Q2PR51</accession>
<dbReference type="InterPro" id="IPR001885">
    <property type="entry name" value="LipOase_mml"/>
</dbReference>
<dbReference type="Gene3D" id="2.60.60.20">
    <property type="entry name" value="PLAT/LH2 domain"/>
    <property type="match status" value="1"/>
</dbReference>
<dbReference type="PROSITE" id="PS00081">
    <property type="entry name" value="LIPOXYGENASE_2"/>
    <property type="match status" value="1"/>
</dbReference>
<dbReference type="GO" id="GO:0016702">
    <property type="term" value="F:oxidoreductase activity, acting on single donors with incorporation of molecular oxygen, incorporation of two atoms of oxygen"/>
    <property type="evidence" value="ECO:0007669"/>
    <property type="project" value="InterPro"/>
</dbReference>
<dbReference type="PANTHER" id="PTHR11771">
    <property type="entry name" value="LIPOXYGENASE"/>
    <property type="match status" value="1"/>
</dbReference>
<dbReference type="Proteomes" id="UP000265000">
    <property type="component" value="Unplaced"/>
</dbReference>
<sequence length="576" mass="66907">METYQVTVYHSKETNSCTLNNIYIKLRGEKGTSEQNWLSGNECYVGTVYLLLTCIVQIICKCCLDPFLKISPEDNWFPKKIEVKAPNGKIYIFPMYTWITDFQIHCFREGQGLSLTVNEDCTPLGKKKRSEELEQRKEAYRWKESERGLPDHVEARDPSQLPLDAQFTLRKYLGFGGVAVLDYIWTWFETFSEHYVKNNWRDDDFFGYQFLNGLNPMLIKCIKALPDNFHVTDGMISQYCKGNLDDEIKKGNIFLCDYKLLDGVETQEIHKTKQYLAAPLVLLYKTPKDKLVPIAIQLQQKPAADNPIFLPSDSQYDWLLAKIYVRSAEFNLHQLNFHLLRTHLLAEVFAVSLLRNLPMVHPLYKLLIPHTRYTLNVNVLARNYLISPNGFAASGGDGMYQILKRSLSSLTYTSLCIHDDIKERGMENIPNFYYRDDGCRLWDILHSPYQNFMTTFCSPQYDFGGWMPNLPSTMQCPPPTEKGKATEETIMAALPNKYTTCKAIETLFLLTQQYSDFVKLGDYPEEHFTEEKPRELIKKFQEDLRKLSEKIKERNKILPVPYEYLDPENVPNSVTI</sequence>
<dbReference type="PROSITE" id="PS00711">
    <property type="entry name" value="LIPOXYGENASE_1"/>
    <property type="match status" value="1"/>
</dbReference>
<feature type="domain" description="Lipoxygenase" evidence="14">
    <location>
        <begin position="458"/>
        <end position="576"/>
    </location>
</feature>
<dbReference type="Ensembl" id="ENSFHET00000023525.1">
    <property type="protein sequence ID" value="ENSFHEP00000015347.1"/>
    <property type="gene ID" value="ENSFHEG00000016993.1"/>
</dbReference>
<dbReference type="InterPro" id="IPR013819">
    <property type="entry name" value="LipOase_C"/>
</dbReference>
<reference evidence="15" key="1">
    <citation type="submission" date="2025-08" db="UniProtKB">
        <authorList>
            <consortium name="Ensembl"/>
        </authorList>
    </citation>
    <scope>IDENTIFICATION</scope>
</reference>
<evidence type="ECO:0000256" key="3">
    <source>
        <dbReference type="ARBA" id="ARBA00009419"/>
    </source>
</evidence>
<dbReference type="GO" id="GO:0005506">
    <property type="term" value="F:iron ion binding"/>
    <property type="evidence" value="ECO:0007669"/>
    <property type="project" value="InterPro"/>
</dbReference>
<feature type="binding site" evidence="11">
    <location>
        <position position="74"/>
    </location>
    <ligand>
        <name>Ca(2+)</name>
        <dbReference type="ChEBI" id="CHEBI:29108"/>
        <label>1</label>
    </ligand>
</feature>
<evidence type="ECO:0000256" key="13">
    <source>
        <dbReference type="RuleBase" id="RU003974"/>
    </source>
</evidence>
<feature type="binding site" evidence="10">
    <location>
        <position position="338"/>
    </location>
    <ligand>
        <name>Fe cation</name>
        <dbReference type="ChEBI" id="CHEBI:24875"/>
        <note>catalytic</note>
    </ligand>
</feature>
<organism evidence="15 16">
    <name type="scientific">Fundulus heteroclitus</name>
    <name type="common">Killifish</name>
    <name type="synonym">Mummichog</name>
    <dbReference type="NCBI Taxonomy" id="8078"/>
    <lineage>
        <taxon>Eukaryota</taxon>
        <taxon>Metazoa</taxon>
        <taxon>Chordata</taxon>
        <taxon>Craniata</taxon>
        <taxon>Vertebrata</taxon>
        <taxon>Euteleostomi</taxon>
        <taxon>Actinopterygii</taxon>
        <taxon>Neopterygii</taxon>
        <taxon>Teleostei</taxon>
        <taxon>Neoteleostei</taxon>
        <taxon>Acanthomorphata</taxon>
        <taxon>Ovalentaria</taxon>
        <taxon>Atherinomorphae</taxon>
        <taxon>Cyprinodontiformes</taxon>
        <taxon>Fundulidae</taxon>
        <taxon>Fundulus</taxon>
    </lineage>
</organism>
<dbReference type="InterPro" id="IPR036392">
    <property type="entry name" value="PLAT/LH2_dom_sf"/>
</dbReference>
<keyword evidence="9" id="KW-0443">Lipid metabolism</keyword>
<dbReference type="GO" id="GO:0034440">
    <property type="term" value="P:lipid oxidation"/>
    <property type="evidence" value="ECO:0007669"/>
    <property type="project" value="InterPro"/>
</dbReference>
<evidence type="ECO:0000256" key="9">
    <source>
        <dbReference type="ARBA" id="ARBA00023098"/>
    </source>
</evidence>
<comment type="similarity">
    <text evidence="3 13">Belongs to the lipoxygenase family.</text>
</comment>
<keyword evidence="7 13" id="KW-0560">Oxidoreductase</keyword>
<dbReference type="PROSITE" id="PS51393">
    <property type="entry name" value="LIPOXYGENASE_3"/>
    <property type="match status" value="2"/>
</dbReference>
<dbReference type="InterPro" id="IPR020833">
    <property type="entry name" value="LipOase_Fe_BS"/>
</dbReference>
<evidence type="ECO:0000256" key="8">
    <source>
        <dbReference type="ARBA" id="ARBA00023004"/>
    </source>
</evidence>
<evidence type="ECO:0000256" key="11">
    <source>
        <dbReference type="PIRSR" id="PIRSR601885-2"/>
    </source>
</evidence>
<evidence type="ECO:0000256" key="10">
    <source>
        <dbReference type="PIRSR" id="PIRSR601885-1"/>
    </source>
</evidence>
<feature type="site" description="Essential for stabilizing binding to COTL1" evidence="12">
    <location>
        <position position="98"/>
    </location>
</feature>
<evidence type="ECO:0000256" key="6">
    <source>
        <dbReference type="ARBA" id="ARBA00022964"/>
    </source>
</evidence>
<feature type="domain" description="Lipoxygenase" evidence="14">
    <location>
        <begin position="200"/>
        <end position="447"/>
    </location>
</feature>
<dbReference type="GeneTree" id="ENSGT00940000156111"/>
<dbReference type="InterPro" id="IPR020834">
    <property type="entry name" value="LipOase_CS"/>
</dbReference>
<dbReference type="InterPro" id="IPR000907">
    <property type="entry name" value="LipOase"/>
</dbReference>
<keyword evidence="5 10" id="KW-0479">Metal-binding</keyword>
<evidence type="ECO:0000313" key="15">
    <source>
        <dbReference type="Ensembl" id="ENSFHEP00000015347.1"/>
    </source>
</evidence>
<evidence type="ECO:0000256" key="12">
    <source>
        <dbReference type="PIRSR" id="PIRSR601885-3"/>
    </source>
</evidence>
<evidence type="ECO:0000256" key="1">
    <source>
        <dbReference type="ARBA" id="ARBA00004496"/>
    </source>
</evidence>
<evidence type="ECO:0000313" key="16">
    <source>
        <dbReference type="Proteomes" id="UP000265000"/>
    </source>
</evidence>
<keyword evidence="4" id="KW-0963">Cytoplasm</keyword>
<dbReference type="Pfam" id="PF00305">
    <property type="entry name" value="Lipoxygenase"/>
    <property type="match status" value="2"/>
</dbReference>
<evidence type="ECO:0000256" key="5">
    <source>
        <dbReference type="ARBA" id="ARBA00022723"/>
    </source>
</evidence>
<comment type="cofactor">
    <cofactor evidence="10">
        <name>Fe cation</name>
        <dbReference type="ChEBI" id="CHEBI:24875"/>
    </cofactor>
    <text evidence="10">Binds 1 Fe cation per subunit.</text>
</comment>
<name>A0A3Q2PR51_FUNHE</name>
<evidence type="ECO:0000256" key="4">
    <source>
        <dbReference type="ARBA" id="ARBA00022490"/>
    </source>
</evidence>
<comment type="subcellular location">
    <subcellularLocation>
        <location evidence="1">Cytoplasm</location>
    </subcellularLocation>
</comment>
<dbReference type="Pfam" id="PF01477">
    <property type="entry name" value="PLAT"/>
    <property type="match status" value="1"/>
</dbReference>
<feature type="binding site" evidence="10">
    <location>
        <position position="343"/>
    </location>
    <ligand>
        <name>Fe cation</name>
        <dbReference type="ChEBI" id="CHEBI:24875"/>
        <note>catalytic</note>
    </ligand>
</feature>
<dbReference type="InterPro" id="IPR001024">
    <property type="entry name" value="PLAT/LH2_dom"/>
</dbReference>
<keyword evidence="16" id="KW-1185">Reference proteome</keyword>
<comment type="pathway">
    <text evidence="2">Lipid metabolism.</text>
</comment>
<dbReference type="STRING" id="8078.ENSFHEP00000015347"/>
<dbReference type="PRINTS" id="PR00087">
    <property type="entry name" value="LIPOXYGENASE"/>
</dbReference>
<evidence type="ECO:0000259" key="14">
    <source>
        <dbReference type="PROSITE" id="PS51393"/>
    </source>
</evidence>
<dbReference type="AlphaFoldDB" id="A0A3Q2PR51"/>
<dbReference type="Gene3D" id="3.10.450.60">
    <property type="match status" value="1"/>
</dbReference>
<dbReference type="Gene3D" id="1.20.245.10">
    <property type="entry name" value="Lipoxygenase-1, Domain 5"/>
    <property type="match status" value="3"/>
</dbReference>
<dbReference type="GO" id="GO:0005737">
    <property type="term" value="C:cytoplasm"/>
    <property type="evidence" value="ECO:0007669"/>
    <property type="project" value="UniProtKB-SubCell"/>
</dbReference>
<reference evidence="15" key="2">
    <citation type="submission" date="2025-09" db="UniProtKB">
        <authorList>
            <consortium name="Ensembl"/>
        </authorList>
    </citation>
    <scope>IDENTIFICATION</scope>
</reference>
<keyword evidence="6 13" id="KW-0223">Dioxygenase</keyword>
<keyword evidence="8 10" id="KW-0408">Iron</keyword>
<evidence type="ECO:0000256" key="7">
    <source>
        <dbReference type="ARBA" id="ARBA00023002"/>
    </source>
</evidence>
<dbReference type="SUPFAM" id="SSF49723">
    <property type="entry name" value="Lipase/lipooxygenase domain (PLAT/LH2 domain)"/>
    <property type="match status" value="1"/>
</dbReference>
<dbReference type="InterPro" id="IPR036226">
    <property type="entry name" value="LipOase_C_sf"/>
</dbReference>
<evidence type="ECO:0000256" key="2">
    <source>
        <dbReference type="ARBA" id="ARBA00005189"/>
    </source>
</evidence>
<dbReference type="SUPFAM" id="SSF48484">
    <property type="entry name" value="Lipoxigenase"/>
    <property type="match status" value="1"/>
</dbReference>
<feature type="binding site" evidence="10">
    <location>
        <position position="576"/>
    </location>
    <ligand>
        <name>Fe cation</name>
        <dbReference type="ChEBI" id="CHEBI:24875"/>
        <note>catalytic</note>
    </ligand>
</feature>
<proteinExistence type="inferred from homology"/>
<dbReference type="PRINTS" id="PR00467">
    <property type="entry name" value="MAMLPOXGNASE"/>
</dbReference>